<accession>A0A7I8LBY4</accession>
<feature type="region of interest" description="Disordered" evidence="1">
    <location>
        <begin position="1"/>
        <end position="27"/>
    </location>
</feature>
<evidence type="ECO:0000313" key="3">
    <source>
        <dbReference type="Proteomes" id="UP000663760"/>
    </source>
</evidence>
<evidence type="ECO:0000313" key="2">
    <source>
        <dbReference type="EMBL" id="CAA7407370.1"/>
    </source>
</evidence>
<sequence>MDWRCPRGPTPLRSSSWGLPRAPADRITSPPARVVARCLMPNWSR</sequence>
<proteinExistence type="predicted"/>
<gene>
    <name evidence="2" type="ORF">SI8410_13018048</name>
</gene>
<evidence type="ECO:0000256" key="1">
    <source>
        <dbReference type="SAM" id="MobiDB-lite"/>
    </source>
</evidence>
<protein>
    <submittedName>
        <fullName evidence="2">Uncharacterized protein</fullName>
    </submittedName>
</protein>
<organism evidence="2 3">
    <name type="scientific">Spirodela intermedia</name>
    <name type="common">Intermediate duckweed</name>
    <dbReference type="NCBI Taxonomy" id="51605"/>
    <lineage>
        <taxon>Eukaryota</taxon>
        <taxon>Viridiplantae</taxon>
        <taxon>Streptophyta</taxon>
        <taxon>Embryophyta</taxon>
        <taxon>Tracheophyta</taxon>
        <taxon>Spermatophyta</taxon>
        <taxon>Magnoliopsida</taxon>
        <taxon>Liliopsida</taxon>
        <taxon>Araceae</taxon>
        <taxon>Lemnoideae</taxon>
        <taxon>Spirodela</taxon>
    </lineage>
</organism>
<name>A0A7I8LBY4_SPIIN</name>
<reference evidence="2" key="1">
    <citation type="submission" date="2020-02" db="EMBL/GenBank/DDBJ databases">
        <authorList>
            <person name="Scholz U."/>
            <person name="Mascher M."/>
            <person name="Fiebig A."/>
        </authorList>
    </citation>
    <scope>NUCLEOTIDE SEQUENCE</scope>
</reference>
<dbReference type="AlphaFoldDB" id="A0A7I8LBY4"/>
<keyword evidence="3" id="KW-1185">Reference proteome</keyword>
<dbReference type="EMBL" id="LR746276">
    <property type="protein sequence ID" value="CAA7407370.1"/>
    <property type="molecule type" value="Genomic_DNA"/>
</dbReference>
<dbReference type="Proteomes" id="UP000663760">
    <property type="component" value="Chromosome 13"/>
</dbReference>